<organism evidence="4 5">
    <name type="scientific">Maylandia zebra</name>
    <name type="common">zebra mbuna</name>
    <dbReference type="NCBI Taxonomy" id="106582"/>
    <lineage>
        <taxon>Eukaryota</taxon>
        <taxon>Metazoa</taxon>
        <taxon>Chordata</taxon>
        <taxon>Craniata</taxon>
        <taxon>Vertebrata</taxon>
        <taxon>Euteleostomi</taxon>
        <taxon>Actinopterygii</taxon>
        <taxon>Neopterygii</taxon>
        <taxon>Teleostei</taxon>
        <taxon>Neoteleostei</taxon>
        <taxon>Acanthomorphata</taxon>
        <taxon>Ovalentaria</taxon>
        <taxon>Cichlomorphae</taxon>
        <taxon>Cichliformes</taxon>
        <taxon>Cichlidae</taxon>
        <taxon>African cichlids</taxon>
        <taxon>Pseudocrenilabrinae</taxon>
        <taxon>Haplochromini</taxon>
        <taxon>Maylandia</taxon>
        <taxon>Maylandia zebra complex</taxon>
    </lineage>
</organism>
<dbReference type="AlphaFoldDB" id="A0A3P9DNU4"/>
<dbReference type="Ensembl" id="ENSMZET00005037070.1">
    <property type="protein sequence ID" value="ENSMZEP00005035806.1"/>
    <property type="gene ID" value="ENSMZEG00005026733.1"/>
</dbReference>
<reference evidence="4" key="2">
    <citation type="submission" date="2025-08" db="UniProtKB">
        <authorList>
            <consortium name="Ensembl"/>
        </authorList>
    </citation>
    <scope>IDENTIFICATION</scope>
</reference>
<feature type="domain" description="UMOD/GP2/OIT3-like D8C" evidence="3">
    <location>
        <begin position="66"/>
        <end position="153"/>
    </location>
</feature>
<evidence type="ECO:0000256" key="1">
    <source>
        <dbReference type="ARBA" id="ARBA00022729"/>
    </source>
</evidence>
<name>A0A3P9DNU4_9CICH</name>
<reference evidence="4" key="3">
    <citation type="submission" date="2025-09" db="UniProtKB">
        <authorList>
            <consortium name="Ensembl"/>
        </authorList>
    </citation>
    <scope>IDENTIFICATION</scope>
</reference>
<dbReference type="GeneTree" id="ENSGT00940000156038"/>
<evidence type="ECO:0000259" key="3">
    <source>
        <dbReference type="Pfam" id="PF23283"/>
    </source>
</evidence>
<dbReference type="PANTHER" id="PTHR36191">
    <property type="entry name" value="ENDO/EXONUCLEASE/PHOSPHATASE DOMAIN-CONTAINING PROTEIN-RELATED"/>
    <property type="match status" value="1"/>
</dbReference>
<proteinExistence type="predicted"/>
<dbReference type="STRING" id="106582.ENSMZEP00005035806"/>
<protein>
    <recommendedName>
        <fullName evidence="3">UMOD/GP2/OIT3-like D8C domain-containing protein</fullName>
    </recommendedName>
</protein>
<dbReference type="Proteomes" id="UP000265160">
    <property type="component" value="LG20"/>
</dbReference>
<evidence type="ECO:0000313" key="4">
    <source>
        <dbReference type="Ensembl" id="ENSMZEP00005035806.1"/>
    </source>
</evidence>
<sequence>VVSSCIGGVQNRDLCLFCLSGMDCSNSQCVDPCHNYTVLNDDWRSTNNTDIQVLHCDKNIDWQGWYRLFLGESGAHIPERCLDPNRCGTHAPLWITQPHPTQSGEILTRTVCSSWEGNCCKFESHIIHVKLCYGNYYVYKLEKPVTCYLAYCAGICWQTRGDTAP</sequence>
<dbReference type="Pfam" id="PF23283">
    <property type="entry name" value="D8C_UMOD"/>
    <property type="match status" value="1"/>
</dbReference>
<keyword evidence="5" id="KW-1185">Reference proteome</keyword>
<evidence type="ECO:0000256" key="2">
    <source>
        <dbReference type="ARBA" id="ARBA00023157"/>
    </source>
</evidence>
<keyword evidence="1" id="KW-0732">Signal</keyword>
<reference evidence="4 5" key="1">
    <citation type="journal article" date="2014" name="Nature">
        <title>The genomic substrate for adaptive radiation in African cichlid fish.</title>
        <authorList>
            <person name="Brawand D."/>
            <person name="Wagner C.E."/>
            <person name="Li Y.I."/>
            <person name="Malinsky M."/>
            <person name="Keller I."/>
            <person name="Fan S."/>
            <person name="Simakov O."/>
            <person name="Ng A.Y."/>
            <person name="Lim Z.W."/>
            <person name="Bezault E."/>
            <person name="Turner-Maier J."/>
            <person name="Johnson J."/>
            <person name="Alcazar R."/>
            <person name="Noh H.J."/>
            <person name="Russell P."/>
            <person name="Aken B."/>
            <person name="Alfoldi J."/>
            <person name="Amemiya C."/>
            <person name="Azzouzi N."/>
            <person name="Baroiller J.F."/>
            <person name="Barloy-Hubler F."/>
            <person name="Berlin A."/>
            <person name="Bloomquist R."/>
            <person name="Carleton K.L."/>
            <person name="Conte M.A."/>
            <person name="D'Cotta H."/>
            <person name="Eshel O."/>
            <person name="Gaffney L."/>
            <person name="Galibert F."/>
            <person name="Gante H.F."/>
            <person name="Gnerre S."/>
            <person name="Greuter L."/>
            <person name="Guyon R."/>
            <person name="Haddad N.S."/>
            <person name="Haerty W."/>
            <person name="Harris R.M."/>
            <person name="Hofmann H.A."/>
            <person name="Hourlier T."/>
            <person name="Hulata G."/>
            <person name="Jaffe D.B."/>
            <person name="Lara M."/>
            <person name="Lee A.P."/>
            <person name="MacCallum I."/>
            <person name="Mwaiko S."/>
            <person name="Nikaido M."/>
            <person name="Nishihara H."/>
            <person name="Ozouf-Costaz C."/>
            <person name="Penman D.J."/>
            <person name="Przybylski D."/>
            <person name="Rakotomanga M."/>
            <person name="Renn S.C.P."/>
            <person name="Ribeiro F.J."/>
            <person name="Ron M."/>
            <person name="Salzburger W."/>
            <person name="Sanchez-Pulido L."/>
            <person name="Santos M.E."/>
            <person name="Searle S."/>
            <person name="Sharpe T."/>
            <person name="Swofford R."/>
            <person name="Tan F.J."/>
            <person name="Williams L."/>
            <person name="Young S."/>
            <person name="Yin S."/>
            <person name="Okada N."/>
            <person name="Kocher T.D."/>
            <person name="Miska E.A."/>
            <person name="Lander E.S."/>
            <person name="Venkatesh B."/>
            <person name="Fernald R.D."/>
            <person name="Meyer A."/>
            <person name="Ponting C.P."/>
            <person name="Streelman J.T."/>
            <person name="Lindblad-Toh K."/>
            <person name="Seehausen O."/>
            <person name="Di Palma F."/>
        </authorList>
    </citation>
    <scope>NUCLEOTIDE SEQUENCE</scope>
</reference>
<accession>A0A3P9DNU4</accession>
<evidence type="ECO:0000313" key="5">
    <source>
        <dbReference type="Proteomes" id="UP000265160"/>
    </source>
</evidence>
<keyword evidence="2" id="KW-1015">Disulfide bond</keyword>
<dbReference type="PANTHER" id="PTHR36191:SF4">
    <property type="entry name" value="VWFD DOMAIN-CONTAINING PROTEIN"/>
    <property type="match status" value="1"/>
</dbReference>
<dbReference type="InterPro" id="IPR057774">
    <property type="entry name" value="D8C_UMOD/GP2/OIT3-like"/>
</dbReference>